<dbReference type="SMART" id="SM00240">
    <property type="entry name" value="FHA"/>
    <property type="match status" value="1"/>
</dbReference>
<dbReference type="SUPFAM" id="SSF49879">
    <property type="entry name" value="SMAD/FHA domain"/>
    <property type="match status" value="1"/>
</dbReference>
<gene>
    <name evidence="2" type="ORF">CWATWH0003_2677</name>
</gene>
<evidence type="ECO:0000313" key="3">
    <source>
        <dbReference type="Proteomes" id="UP000003477"/>
    </source>
</evidence>
<evidence type="ECO:0000313" key="2">
    <source>
        <dbReference type="EMBL" id="EHJ12613.1"/>
    </source>
</evidence>
<dbReference type="Pfam" id="PF00498">
    <property type="entry name" value="FHA"/>
    <property type="match status" value="1"/>
</dbReference>
<dbReference type="Proteomes" id="UP000003477">
    <property type="component" value="Unassembled WGS sequence"/>
</dbReference>
<dbReference type="InterPro" id="IPR008984">
    <property type="entry name" value="SMAD_FHA_dom_sf"/>
</dbReference>
<dbReference type="InterPro" id="IPR000253">
    <property type="entry name" value="FHA_dom"/>
</dbReference>
<dbReference type="EMBL" id="AESD01000397">
    <property type="protein sequence ID" value="EHJ12613.1"/>
    <property type="molecule type" value="Genomic_DNA"/>
</dbReference>
<dbReference type="PROSITE" id="PS50006">
    <property type="entry name" value="FHA_DOMAIN"/>
    <property type="match status" value="1"/>
</dbReference>
<protein>
    <recommendedName>
        <fullName evidence="1">FHA domain-containing protein</fullName>
    </recommendedName>
</protein>
<comment type="caution">
    <text evidence="2">The sequence shown here is derived from an EMBL/GenBank/DDBJ whole genome shotgun (WGS) entry which is preliminary data.</text>
</comment>
<dbReference type="RefSeq" id="WP_007305603.1">
    <property type="nucleotide sequence ID" value="NZ_AESD01000397.1"/>
</dbReference>
<dbReference type="Gene3D" id="2.60.200.20">
    <property type="match status" value="1"/>
</dbReference>
<name>G5J5B5_CROWT</name>
<accession>G5J5B5</accession>
<feature type="domain" description="FHA" evidence="1">
    <location>
        <begin position="32"/>
        <end position="91"/>
    </location>
</feature>
<dbReference type="PATRIC" id="fig|423471.3.peg.2517"/>
<reference evidence="2 3" key="1">
    <citation type="journal article" date="2011" name="Front. Microbiol.">
        <title>Two Strains of Crocosphaera watsonii with Highly Conserved Genomes are Distinguished by Strain-Specific Features.</title>
        <authorList>
            <person name="Bench S.R."/>
            <person name="Ilikchyan I.N."/>
            <person name="Tripp H.J."/>
            <person name="Zehr J.P."/>
        </authorList>
    </citation>
    <scope>NUCLEOTIDE SEQUENCE [LARGE SCALE GENOMIC DNA]</scope>
    <source>
        <strain evidence="2 3">WH 0003</strain>
    </source>
</reference>
<organism evidence="2 3">
    <name type="scientific">Crocosphaera watsonii WH 0003</name>
    <dbReference type="NCBI Taxonomy" id="423471"/>
    <lineage>
        <taxon>Bacteria</taxon>
        <taxon>Bacillati</taxon>
        <taxon>Cyanobacteriota</taxon>
        <taxon>Cyanophyceae</taxon>
        <taxon>Oscillatoriophycideae</taxon>
        <taxon>Chroococcales</taxon>
        <taxon>Aphanothecaceae</taxon>
        <taxon>Crocosphaera</taxon>
    </lineage>
</organism>
<dbReference type="GeneID" id="88766331"/>
<sequence length="152" mass="17949">MAEKSVLPQREHFLIIEDDKGRQEILLREPSYSVGRSQECDIRLRSQFVSRHHATLYRRIREDGSSYYRIVDGDLDRKRSVNGLLINQAKIKKDSHDLQDGDEIVFGPQVFAIYQYRRRDKFPTLPSNDPFDITLIDPAMMDYDEDTKEQDR</sequence>
<proteinExistence type="predicted"/>
<dbReference type="AlphaFoldDB" id="G5J5B5"/>
<evidence type="ECO:0000259" key="1">
    <source>
        <dbReference type="PROSITE" id="PS50006"/>
    </source>
</evidence>